<dbReference type="Pfam" id="PF00072">
    <property type="entry name" value="Response_reg"/>
    <property type="match status" value="1"/>
</dbReference>
<feature type="modified residue" description="4-aspartylphosphate" evidence="1">
    <location>
        <position position="56"/>
    </location>
</feature>
<feature type="domain" description="Response regulatory" evidence="3">
    <location>
        <begin position="5"/>
        <end position="123"/>
    </location>
</feature>
<gene>
    <name evidence="5" type="ORF">SAMN03080601_02612</name>
</gene>
<dbReference type="InterPro" id="IPR029787">
    <property type="entry name" value="Nucleotide_cyclase"/>
</dbReference>
<dbReference type="GO" id="GO:0008074">
    <property type="term" value="C:guanylate cyclase complex, soluble"/>
    <property type="evidence" value="ECO:0007669"/>
    <property type="project" value="TreeGrafter"/>
</dbReference>
<accession>A0A1T5HQG1</accession>
<evidence type="ECO:0000313" key="5">
    <source>
        <dbReference type="EMBL" id="SKC22919.1"/>
    </source>
</evidence>
<dbReference type="PANTHER" id="PTHR45655">
    <property type="entry name" value="GUANYLATE CYCLASE SOLUBLE SUBUNIT BETA-2"/>
    <property type="match status" value="1"/>
</dbReference>
<dbReference type="InterPro" id="IPR001054">
    <property type="entry name" value="A/G_cyclase"/>
</dbReference>
<evidence type="ECO:0000313" key="6">
    <source>
        <dbReference type="Proteomes" id="UP000191055"/>
    </source>
</evidence>
<name>A0A1T5HQG1_9BACT</name>
<dbReference type="GO" id="GO:0070482">
    <property type="term" value="P:response to oxygen levels"/>
    <property type="evidence" value="ECO:0007669"/>
    <property type="project" value="TreeGrafter"/>
</dbReference>
<keyword evidence="2" id="KW-0175">Coiled coil</keyword>
<dbReference type="PROSITE" id="PS50125">
    <property type="entry name" value="GUANYLATE_CYCLASE_2"/>
    <property type="match status" value="1"/>
</dbReference>
<keyword evidence="6" id="KW-1185">Reference proteome</keyword>
<organism evidence="5 6">
    <name type="scientific">Alkalitalea saponilacus</name>
    <dbReference type="NCBI Taxonomy" id="889453"/>
    <lineage>
        <taxon>Bacteria</taxon>
        <taxon>Pseudomonadati</taxon>
        <taxon>Bacteroidota</taxon>
        <taxon>Bacteroidia</taxon>
        <taxon>Marinilabiliales</taxon>
        <taxon>Marinilabiliaceae</taxon>
        <taxon>Alkalitalea</taxon>
    </lineage>
</organism>
<dbReference type="PROSITE" id="PS50110">
    <property type="entry name" value="RESPONSE_REGULATORY"/>
    <property type="match status" value="1"/>
</dbReference>
<sequence>MESPKILIADDVDYLVEFIKSHLDTMCNNATYYRAHNGYEVFTIAMRKKPDLILLDWEMPEFSGMDALQTLNKHEETKDIPVIMVSGFTKSDHVRMALEAGAIDYLRKPIEPDELLARVRTAATLANTLKELRLQKRELEAEKVKTDNILKGLLPAQILESLKTSDVIAPKRFRNVTVIMADLVDFTPKSQKMSPKRLLDELKTIFTAFDKISSKFNCTRIKTIGDAYLAVSGMWNNDRNHALVAAKMAERMRQYIIEHNQKYKIDWEIRIGLNSGDIVAGIISEDNLSYDIFGDTVNTAARMQGYSNPMQINVSQSTYDLIKDYYTLIKRISRKVKGKGSLNMYYLHRPIVSKISRTNEFHPYQNTFF</sequence>
<dbReference type="AlphaFoldDB" id="A0A1T5HQG1"/>
<dbReference type="InterPro" id="IPR001789">
    <property type="entry name" value="Sig_transdc_resp-reg_receiver"/>
</dbReference>
<dbReference type="GO" id="GO:0004383">
    <property type="term" value="F:guanylate cyclase activity"/>
    <property type="evidence" value="ECO:0007669"/>
    <property type="project" value="TreeGrafter"/>
</dbReference>
<dbReference type="CDD" id="cd07302">
    <property type="entry name" value="CHD"/>
    <property type="match status" value="1"/>
</dbReference>
<feature type="coiled-coil region" evidence="2">
    <location>
        <begin position="122"/>
        <end position="149"/>
    </location>
</feature>
<proteinExistence type="predicted"/>
<dbReference type="Gene3D" id="3.40.50.2300">
    <property type="match status" value="1"/>
</dbReference>
<keyword evidence="1" id="KW-0597">Phosphoprotein</keyword>
<dbReference type="KEGG" id="asx:CDL62_04445"/>
<dbReference type="SUPFAM" id="SSF52172">
    <property type="entry name" value="CheY-like"/>
    <property type="match status" value="1"/>
</dbReference>
<protein>
    <submittedName>
        <fullName evidence="5">Adenylate cyclase, class 3</fullName>
    </submittedName>
</protein>
<evidence type="ECO:0000259" key="3">
    <source>
        <dbReference type="PROSITE" id="PS50110"/>
    </source>
</evidence>
<dbReference type="OrthoDB" id="9763484at2"/>
<dbReference type="STRING" id="889453.SAMN03080601_02612"/>
<dbReference type="SMART" id="SM00044">
    <property type="entry name" value="CYCc"/>
    <property type="match status" value="1"/>
</dbReference>
<dbReference type="SMART" id="SM00448">
    <property type="entry name" value="REC"/>
    <property type="match status" value="1"/>
</dbReference>
<dbReference type="Gene3D" id="3.30.70.1230">
    <property type="entry name" value="Nucleotide cyclase"/>
    <property type="match status" value="1"/>
</dbReference>
<dbReference type="InterPro" id="IPR011006">
    <property type="entry name" value="CheY-like_superfamily"/>
</dbReference>
<evidence type="ECO:0000259" key="4">
    <source>
        <dbReference type="PROSITE" id="PS50125"/>
    </source>
</evidence>
<reference evidence="5 6" key="1">
    <citation type="submission" date="2017-02" db="EMBL/GenBank/DDBJ databases">
        <authorList>
            <person name="Peterson S.W."/>
        </authorList>
    </citation>
    <scope>NUCLEOTIDE SEQUENCE [LARGE SCALE GENOMIC DNA]</scope>
    <source>
        <strain evidence="5 6">DSM 24412</strain>
    </source>
</reference>
<evidence type="ECO:0000256" key="2">
    <source>
        <dbReference type="SAM" id="Coils"/>
    </source>
</evidence>
<dbReference type="RefSeq" id="WP_079558314.1">
    <property type="nucleotide sequence ID" value="NZ_CP021904.1"/>
</dbReference>
<dbReference type="EMBL" id="FUYV01000016">
    <property type="protein sequence ID" value="SKC22919.1"/>
    <property type="molecule type" value="Genomic_DNA"/>
</dbReference>
<dbReference type="PANTHER" id="PTHR45655:SF13">
    <property type="entry name" value="SOLUBLE GUANYLATE CYCLASE GCY-32-RELATED"/>
    <property type="match status" value="1"/>
</dbReference>
<dbReference type="SUPFAM" id="SSF55073">
    <property type="entry name" value="Nucleotide cyclase"/>
    <property type="match status" value="1"/>
</dbReference>
<evidence type="ECO:0000256" key="1">
    <source>
        <dbReference type="PROSITE-ProRule" id="PRU00169"/>
    </source>
</evidence>
<dbReference type="GO" id="GO:0004016">
    <property type="term" value="F:adenylate cyclase activity"/>
    <property type="evidence" value="ECO:0007669"/>
    <property type="project" value="UniProtKB-ARBA"/>
</dbReference>
<dbReference type="Pfam" id="PF00211">
    <property type="entry name" value="Guanylate_cyc"/>
    <property type="match status" value="1"/>
</dbReference>
<dbReference type="Proteomes" id="UP000191055">
    <property type="component" value="Unassembled WGS sequence"/>
</dbReference>
<feature type="domain" description="Guanylate cyclase" evidence="4">
    <location>
        <begin position="177"/>
        <end position="304"/>
    </location>
</feature>
<dbReference type="GO" id="GO:0000160">
    <property type="term" value="P:phosphorelay signal transduction system"/>
    <property type="evidence" value="ECO:0007669"/>
    <property type="project" value="InterPro"/>
</dbReference>
<dbReference type="GO" id="GO:0019934">
    <property type="term" value="P:cGMP-mediated signaling"/>
    <property type="evidence" value="ECO:0007669"/>
    <property type="project" value="TreeGrafter"/>
</dbReference>